<feature type="binding site" evidence="2">
    <location>
        <position position="284"/>
    </location>
    <ligand>
        <name>a divalent metal cation</name>
        <dbReference type="ChEBI" id="CHEBI:60240"/>
        <label>1</label>
    </ligand>
</feature>
<dbReference type="GO" id="GO:0005739">
    <property type="term" value="C:mitochondrion"/>
    <property type="evidence" value="ECO:0007669"/>
    <property type="project" value="TreeGrafter"/>
</dbReference>
<dbReference type="HOGENOM" id="CLU_037423_0_0_1"/>
<reference evidence="4" key="3">
    <citation type="submission" date="2016-03" db="UniProtKB">
        <authorList>
            <consortium name="EnsemblProtists"/>
        </authorList>
    </citation>
    <scope>IDENTIFICATION</scope>
</reference>
<dbReference type="KEGG" id="gtt:GUITHDRAFT_111577"/>
<feature type="binding site" evidence="2">
    <location>
        <position position="72"/>
    </location>
    <ligand>
        <name>a divalent metal cation</name>
        <dbReference type="ChEBI" id="CHEBI:60240"/>
        <label>1</label>
    </ligand>
</feature>
<dbReference type="Pfam" id="PF01784">
    <property type="entry name" value="DUF34_NIF3"/>
    <property type="match status" value="1"/>
</dbReference>
<comment type="similarity">
    <text evidence="1">Belongs to the GTP cyclohydrolase I type 2/NIF3 family.</text>
</comment>
<keyword evidence="2" id="KW-0479">Metal-binding</keyword>
<dbReference type="Proteomes" id="UP000011087">
    <property type="component" value="Unassembled WGS sequence"/>
</dbReference>
<dbReference type="FunFam" id="3.40.1390.30:FF:000001">
    <property type="entry name" value="GTP cyclohydrolase 1 type 2"/>
    <property type="match status" value="1"/>
</dbReference>
<gene>
    <name evidence="3" type="ORF">GUITHDRAFT_111577</name>
</gene>
<evidence type="ECO:0000313" key="4">
    <source>
        <dbReference type="EnsemblProtists" id="EKX42302"/>
    </source>
</evidence>
<accession>L1J1Z6</accession>
<dbReference type="PANTHER" id="PTHR13799:SF13">
    <property type="entry name" value="NIF3-LIKE PROTEIN 1"/>
    <property type="match status" value="1"/>
</dbReference>
<dbReference type="EnsemblProtists" id="EKX42302">
    <property type="protein sequence ID" value="EKX42302"/>
    <property type="gene ID" value="GUITHDRAFT_111577"/>
</dbReference>
<proteinExistence type="inferred from homology"/>
<dbReference type="PaxDb" id="55529-EKX42302"/>
<evidence type="ECO:0000313" key="3">
    <source>
        <dbReference type="EMBL" id="EKX42302.1"/>
    </source>
</evidence>
<feature type="binding site" evidence="2">
    <location>
        <position position="288"/>
    </location>
    <ligand>
        <name>a divalent metal cation</name>
        <dbReference type="ChEBI" id="CHEBI:60240"/>
        <label>1</label>
    </ligand>
</feature>
<dbReference type="GeneID" id="17298985"/>
<dbReference type="InterPro" id="IPR002678">
    <property type="entry name" value="DUF34/NIF3"/>
</dbReference>
<dbReference type="OrthoDB" id="3345469at2759"/>
<protein>
    <recommendedName>
        <fullName evidence="6">NIF3-like protein 1</fullName>
    </recommendedName>
</protein>
<dbReference type="PANTHER" id="PTHR13799">
    <property type="entry name" value="NGG1 INTERACTING FACTOR 3"/>
    <property type="match status" value="1"/>
</dbReference>
<dbReference type="EMBL" id="JH993017">
    <property type="protein sequence ID" value="EKX42302.1"/>
    <property type="molecule type" value="Genomic_DNA"/>
</dbReference>
<sequence length="326" mass="35167">MLGWVTRAVQAMQEMFPLELAEPWDNVGILVESSFTEEEIGESGAILFTNDLTEKVLEEALSAGAKLIITYHPRPFGSFKRLNLSDVTQRIVLRCARAGICVYSPHTACDNASGGVNDWLAQAFSSDPQSISPVKPMKIEGNVNSTMRLEAPVVTTVPRLKPVTPSIPSLVLQDAFEAMVAGYPGAGSGRIVQLQEHISLKDAVEVNNPQTLLKYSRSHVQLLRQCQRGAKLENIKIKSVAVQAGSGGSVLLGCPADLLVMGEMSHHDALAAIAAGSSVILTEHSNSERGFLPQMVDLLQTRMQAAGYDKLQYIISTTDSDPLSVV</sequence>
<reference evidence="3 5" key="1">
    <citation type="journal article" date="2012" name="Nature">
        <title>Algal genomes reveal evolutionary mosaicism and the fate of nucleomorphs.</title>
        <authorList>
            <consortium name="DOE Joint Genome Institute"/>
            <person name="Curtis B.A."/>
            <person name="Tanifuji G."/>
            <person name="Burki F."/>
            <person name="Gruber A."/>
            <person name="Irimia M."/>
            <person name="Maruyama S."/>
            <person name="Arias M.C."/>
            <person name="Ball S.G."/>
            <person name="Gile G.H."/>
            <person name="Hirakawa Y."/>
            <person name="Hopkins J.F."/>
            <person name="Kuo A."/>
            <person name="Rensing S.A."/>
            <person name="Schmutz J."/>
            <person name="Symeonidi A."/>
            <person name="Elias M."/>
            <person name="Eveleigh R.J."/>
            <person name="Herman E.K."/>
            <person name="Klute M.J."/>
            <person name="Nakayama T."/>
            <person name="Obornik M."/>
            <person name="Reyes-Prieto A."/>
            <person name="Armbrust E.V."/>
            <person name="Aves S.J."/>
            <person name="Beiko R.G."/>
            <person name="Coutinho P."/>
            <person name="Dacks J.B."/>
            <person name="Durnford D.G."/>
            <person name="Fast N.M."/>
            <person name="Green B.R."/>
            <person name="Grisdale C.J."/>
            <person name="Hempel F."/>
            <person name="Henrissat B."/>
            <person name="Hoppner M.P."/>
            <person name="Ishida K."/>
            <person name="Kim E."/>
            <person name="Koreny L."/>
            <person name="Kroth P.G."/>
            <person name="Liu Y."/>
            <person name="Malik S.B."/>
            <person name="Maier U.G."/>
            <person name="McRose D."/>
            <person name="Mock T."/>
            <person name="Neilson J.A."/>
            <person name="Onodera N.T."/>
            <person name="Poole A.M."/>
            <person name="Pritham E.J."/>
            <person name="Richards T.A."/>
            <person name="Rocap G."/>
            <person name="Roy S.W."/>
            <person name="Sarai C."/>
            <person name="Schaack S."/>
            <person name="Shirato S."/>
            <person name="Slamovits C.H."/>
            <person name="Spencer D.F."/>
            <person name="Suzuki S."/>
            <person name="Worden A.Z."/>
            <person name="Zauner S."/>
            <person name="Barry K."/>
            <person name="Bell C."/>
            <person name="Bharti A.K."/>
            <person name="Crow J.A."/>
            <person name="Grimwood J."/>
            <person name="Kramer R."/>
            <person name="Lindquist E."/>
            <person name="Lucas S."/>
            <person name="Salamov A."/>
            <person name="McFadden G.I."/>
            <person name="Lane C.E."/>
            <person name="Keeling P.J."/>
            <person name="Gray M.W."/>
            <person name="Grigoriev I.V."/>
            <person name="Archibald J.M."/>
        </authorList>
    </citation>
    <scope>NUCLEOTIDE SEQUENCE</scope>
    <source>
        <strain evidence="3 5">CCMP2712</strain>
    </source>
</reference>
<dbReference type="OMA" id="NFDKTHL"/>
<reference evidence="5" key="2">
    <citation type="submission" date="2012-11" db="EMBL/GenBank/DDBJ databases">
        <authorList>
            <person name="Kuo A."/>
            <person name="Curtis B.A."/>
            <person name="Tanifuji G."/>
            <person name="Burki F."/>
            <person name="Gruber A."/>
            <person name="Irimia M."/>
            <person name="Maruyama S."/>
            <person name="Arias M.C."/>
            <person name="Ball S.G."/>
            <person name="Gile G.H."/>
            <person name="Hirakawa Y."/>
            <person name="Hopkins J.F."/>
            <person name="Rensing S.A."/>
            <person name="Schmutz J."/>
            <person name="Symeonidi A."/>
            <person name="Elias M."/>
            <person name="Eveleigh R.J."/>
            <person name="Herman E.K."/>
            <person name="Klute M.J."/>
            <person name="Nakayama T."/>
            <person name="Obornik M."/>
            <person name="Reyes-Prieto A."/>
            <person name="Armbrust E.V."/>
            <person name="Aves S.J."/>
            <person name="Beiko R.G."/>
            <person name="Coutinho P."/>
            <person name="Dacks J.B."/>
            <person name="Durnford D.G."/>
            <person name="Fast N.M."/>
            <person name="Green B.R."/>
            <person name="Grisdale C."/>
            <person name="Hempe F."/>
            <person name="Henrissat B."/>
            <person name="Hoppner M.P."/>
            <person name="Ishida K.-I."/>
            <person name="Kim E."/>
            <person name="Koreny L."/>
            <person name="Kroth P.G."/>
            <person name="Liu Y."/>
            <person name="Malik S.-B."/>
            <person name="Maier U.G."/>
            <person name="McRose D."/>
            <person name="Mock T."/>
            <person name="Neilson J.A."/>
            <person name="Onodera N.T."/>
            <person name="Poole A.M."/>
            <person name="Pritham E.J."/>
            <person name="Richards T.A."/>
            <person name="Rocap G."/>
            <person name="Roy S.W."/>
            <person name="Sarai C."/>
            <person name="Schaack S."/>
            <person name="Shirato S."/>
            <person name="Slamovits C.H."/>
            <person name="Spencer D.F."/>
            <person name="Suzuki S."/>
            <person name="Worden A.Z."/>
            <person name="Zauner S."/>
            <person name="Barry K."/>
            <person name="Bell C."/>
            <person name="Bharti A.K."/>
            <person name="Crow J.A."/>
            <person name="Grimwood J."/>
            <person name="Kramer R."/>
            <person name="Lindquist E."/>
            <person name="Lucas S."/>
            <person name="Salamov A."/>
            <person name="McFadden G.I."/>
            <person name="Lane C.E."/>
            <person name="Keeling P.J."/>
            <person name="Gray M.W."/>
            <person name="Grigoriev I.V."/>
            <person name="Archibald J.M."/>
        </authorList>
    </citation>
    <scope>NUCLEOTIDE SEQUENCE</scope>
    <source>
        <strain evidence="5">CCMP2712</strain>
    </source>
</reference>
<dbReference type="InterPro" id="IPR036069">
    <property type="entry name" value="DUF34/NIF3_sf"/>
</dbReference>
<feature type="binding site" evidence="2">
    <location>
        <position position="110"/>
    </location>
    <ligand>
        <name>a divalent metal cation</name>
        <dbReference type="ChEBI" id="CHEBI:60240"/>
        <label>1</label>
    </ligand>
</feature>
<dbReference type="SUPFAM" id="SSF102705">
    <property type="entry name" value="NIF3 (NGG1p interacting factor 3)-like"/>
    <property type="match status" value="1"/>
</dbReference>
<dbReference type="eggNOG" id="KOG4131">
    <property type="taxonomic scope" value="Eukaryota"/>
</dbReference>
<dbReference type="STRING" id="905079.L1J1Z6"/>
<evidence type="ECO:0000256" key="1">
    <source>
        <dbReference type="ARBA" id="ARBA00006964"/>
    </source>
</evidence>
<dbReference type="AlphaFoldDB" id="L1J1Z6"/>
<dbReference type="RefSeq" id="XP_005829282.1">
    <property type="nucleotide sequence ID" value="XM_005829225.1"/>
</dbReference>
<dbReference type="GO" id="GO:0046872">
    <property type="term" value="F:metal ion binding"/>
    <property type="evidence" value="ECO:0007669"/>
    <property type="project" value="UniProtKB-KW"/>
</dbReference>
<evidence type="ECO:0008006" key="6">
    <source>
        <dbReference type="Google" id="ProtNLM"/>
    </source>
</evidence>
<name>L1J1Z6_GUITC</name>
<evidence type="ECO:0000313" key="5">
    <source>
        <dbReference type="Proteomes" id="UP000011087"/>
    </source>
</evidence>
<organism evidence="3">
    <name type="scientific">Guillardia theta (strain CCMP2712)</name>
    <name type="common">Cryptophyte</name>
    <dbReference type="NCBI Taxonomy" id="905079"/>
    <lineage>
        <taxon>Eukaryota</taxon>
        <taxon>Cryptophyceae</taxon>
        <taxon>Pyrenomonadales</taxon>
        <taxon>Geminigeraceae</taxon>
        <taxon>Guillardia</taxon>
    </lineage>
</organism>
<keyword evidence="5" id="KW-1185">Reference proteome</keyword>
<dbReference type="Gene3D" id="3.40.1390.30">
    <property type="entry name" value="NIF3 (NGG1p interacting factor 3)-like"/>
    <property type="match status" value="1"/>
</dbReference>
<evidence type="ECO:0000256" key="2">
    <source>
        <dbReference type="PIRSR" id="PIRSR602678-1"/>
    </source>
</evidence>